<reference evidence="1" key="1">
    <citation type="submission" date="2023-11" db="EMBL/GenBank/DDBJ databases">
        <title>Genome assemblies of two species of porcelain crab, Petrolisthes cinctipes and Petrolisthes manimaculis (Anomura: Porcellanidae).</title>
        <authorList>
            <person name="Angst P."/>
        </authorList>
    </citation>
    <scope>NUCLEOTIDE SEQUENCE</scope>
    <source>
        <strain evidence="1">PB745_02</strain>
        <tissue evidence="1">Gill</tissue>
    </source>
</reference>
<evidence type="ECO:0000313" key="1">
    <source>
        <dbReference type="EMBL" id="KAK4303431.1"/>
    </source>
</evidence>
<dbReference type="Proteomes" id="UP001292094">
    <property type="component" value="Unassembled WGS sequence"/>
</dbReference>
<name>A0AAE1P9V4_9EUCA</name>
<accession>A0AAE1P9V4</accession>
<evidence type="ECO:0000313" key="2">
    <source>
        <dbReference type="Proteomes" id="UP001292094"/>
    </source>
</evidence>
<gene>
    <name evidence="1" type="ORF">Pmani_024552</name>
</gene>
<sequence>MLLPDLYATELDEDGKVEVVVDDEEEVMEKIWQVLDLEQAARLMEIARKHQPASSPSSHVIQHGEIVRLHPRRNDQTTLHCLLLLSHSLDKDRAP</sequence>
<dbReference type="AlphaFoldDB" id="A0AAE1P9V4"/>
<dbReference type="EMBL" id="JAWZYT010002585">
    <property type="protein sequence ID" value="KAK4303431.1"/>
    <property type="molecule type" value="Genomic_DNA"/>
</dbReference>
<protein>
    <submittedName>
        <fullName evidence="1">Uncharacterized protein</fullName>
    </submittedName>
</protein>
<comment type="caution">
    <text evidence="1">The sequence shown here is derived from an EMBL/GenBank/DDBJ whole genome shotgun (WGS) entry which is preliminary data.</text>
</comment>
<keyword evidence="2" id="KW-1185">Reference proteome</keyword>
<proteinExistence type="predicted"/>
<organism evidence="1 2">
    <name type="scientific">Petrolisthes manimaculis</name>
    <dbReference type="NCBI Taxonomy" id="1843537"/>
    <lineage>
        <taxon>Eukaryota</taxon>
        <taxon>Metazoa</taxon>
        <taxon>Ecdysozoa</taxon>
        <taxon>Arthropoda</taxon>
        <taxon>Crustacea</taxon>
        <taxon>Multicrustacea</taxon>
        <taxon>Malacostraca</taxon>
        <taxon>Eumalacostraca</taxon>
        <taxon>Eucarida</taxon>
        <taxon>Decapoda</taxon>
        <taxon>Pleocyemata</taxon>
        <taxon>Anomura</taxon>
        <taxon>Galatheoidea</taxon>
        <taxon>Porcellanidae</taxon>
        <taxon>Petrolisthes</taxon>
    </lineage>
</organism>